<feature type="chain" id="PRO_5046545480" evidence="1">
    <location>
        <begin position="28"/>
        <end position="313"/>
    </location>
</feature>
<sequence>MPANKTIAATILGAAITLGVLSPGVAAAHEGDHAAPSGVGEIQPVRKPAKGKSLYFIAELDGKQEVAEPGKIVNDPDARAQALVEVKGDRITFALNWKNTSQLALGHIHEAVAGKNGAVAATLFGTAMPETVTSAAGQVVVDATLAAKITQNPTGFYVNLHSTEFKDGAVRGQLKALNKRINPMDIVKAGKLRAFANGAQEVREPGKKVGDRDGLAIGFAQPLGNRVNFAAAWVNIAAPTLIHAHEGVAGKNGPVVAPFVGTPVPAGIFAVAGSVNNVDKAAADRLKRNPKGFYLNVHTGEFPDGAVRGHYHS</sequence>
<gene>
    <name evidence="3" type="ORF">LWC34_42525</name>
</gene>
<organism evidence="3 4">
    <name type="scientific">Kibdelosporangium philippinense</name>
    <dbReference type="NCBI Taxonomy" id="211113"/>
    <lineage>
        <taxon>Bacteria</taxon>
        <taxon>Bacillati</taxon>
        <taxon>Actinomycetota</taxon>
        <taxon>Actinomycetes</taxon>
        <taxon>Pseudonocardiales</taxon>
        <taxon>Pseudonocardiaceae</taxon>
        <taxon>Kibdelosporangium</taxon>
    </lineage>
</organism>
<feature type="domain" description="CHRD" evidence="2">
    <location>
        <begin position="190"/>
        <end position="313"/>
    </location>
</feature>
<dbReference type="RefSeq" id="WP_233730856.1">
    <property type="nucleotide sequence ID" value="NZ_JAJVCN010000003.1"/>
</dbReference>
<comment type="caution">
    <text evidence="3">The sequence shown here is derived from an EMBL/GenBank/DDBJ whole genome shotgun (WGS) entry which is preliminary data.</text>
</comment>
<evidence type="ECO:0000256" key="1">
    <source>
        <dbReference type="SAM" id="SignalP"/>
    </source>
</evidence>
<proteinExistence type="predicted"/>
<dbReference type="Pfam" id="PF07452">
    <property type="entry name" value="CHRD"/>
    <property type="match status" value="2"/>
</dbReference>
<reference evidence="3 4" key="1">
    <citation type="submission" date="2021-12" db="EMBL/GenBank/DDBJ databases">
        <title>Genome sequence of Kibdelosporangium philippinense ATCC 49844.</title>
        <authorList>
            <person name="Fedorov E.A."/>
            <person name="Omeragic M."/>
            <person name="Shalygina K.F."/>
            <person name="Maclea K.S."/>
        </authorList>
    </citation>
    <scope>NUCLEOTIDE SEQUENCE [LARGE SCALE GENOMIC DNA]</scope>
    <source>
        <strain evidence="3 4">ATCC 49844</strain>
    </source>
</reference>
<dbReference type="EMBL" id="JAJVCN010000003">
    <property type="protein sequence ID" value="MCE7009446.1"/>
    <property type="molecule type" value="Genomic_DNA"/>
</dbReference>
<protein>
    <submittedName>
        <fullName evidence="3">CHRD domain-containing protein</fullName>
    </submittedName>
</protein>
<dbReference type="InterPro" id="IPR010895">
    <property type="entry name" value="CHRD"/>
</dbReference>
<keyword evidence="1" id="KW-0732">Signal</keyword>
<feature type="signal peptide" evidence="1">
    <location>
        <begin position="1"/>
        <end position="27"/>
    </location>
</feature>
<evidence type="ECO:0000259" key="2">
    <source>
        <dbReference type="SMART" id="SM00754"/>
    </source>
</evidence>
<name>A0ABS8ZS65_9PSEU</name>
<evidence type="ECO:0000313" key="3">
    <source>
        <dbReference type="EMBL" id="MCE7009446.1"/>
    </source>
</evidence>
<keyword evidence="4" id="KW-1185">Reference proteome</keyword>
<dbReference type="SMART" id="SM00754">
    <property type="entry name" value="CHRD"/>
    <property type="match status" value="2"/>
</dbReference>
<evidence type="ECO:0000313" key="4">
    <source>
        <dbReference type="Proteomes" id="UP001521150"/>
    </source>
</evidence>
<feature type="domain" description="CHRD" evidence="2">
    <location>
        <begin position="61"/>
        <end position="176"/>
    </location>
</feature>
<accession>A0ABS8ZS65</accession>
<dbReference type="Proteomes" id="UP001521150">
    <property type="component" value="Unassembled WGS sequence"/>
</dbReference>